<protein>
    <submittedName>
        <fullName evidence="2">Uncharacterized protein</fullName>
    </submittedName>
</protein>
<sequence>MQAVSSASQNQGSLSPSHPPATIHLSVPAGGHPPTPARGPVKQTPDASYRSSSSSLFSYSRVFSLSARSVLQPSRRLPGLPLYVMRFSVSIQHLFSSLYVALTPAANVSLSTAHRNAHRVSPWRVLMLLTAIRSTLVPPAPSTLVGISPHLARASKSGCMPLLCTAIRFTSPFPLLPPSKGLGRSQRERVESDGEGGVRGRGWSQMERAESEGEGGVRGINVGATLNNGQI</sequence>
<feature type="region of interest" description="Disordered" evidence="1">
    <location>
        <begin position="1"/>
        <end position="49"/>
    </location>
</feature>
<accession>A0AAV2J440</accession>
<feature type="compositionally biased region" description="Polar residues" evidence="1">
    <location>
        <begin position="1"/>
        <end position="16"/>
    </location>
</feature>
<keyword evidence="3" id="KW-1185">Reference proteome</keyword>
<evidence type="ECO:0000313" key="2">
    <source>
        <dbReference type="EMBL" id="CAL1572293.1"/>
    </source>
</evidence>
<dbReference type="Proteomes" id="UP001497482">
    <property type="component" value="Chromosome 10"/>
</dbReference>
<reference evidence="2 3" key="1">
    <citation type="submission" date="2024-04" db="EMBL/GenBank/DDBJ databases">
        <authorList>
            <person name="Waldvogel A.-M."/>
            <person name="Schoenle A."/>
        </authorList>
    </citation>
    <scope>NUCLEOTIDE SEQUENCE [LARGE SCALE GENOMIC DNA]</scope>
</reference>
<name>A0AAV2J440_KNICA</name>
<organism evidence="2 3">
    <name type="scientific">Knipowitschia caucasica</name>
    <name type="common">Caucasian dwarf goby</name>
    <name type="synonym">Pomatoschistus caucasicus</name>
    <dbReference type="NCBI Taxonomy" id="637954"/>
    <lineage>
        <taxon>Eukaryota</taxon>
        <taxon>Metazoa</taxon>
        <taxon>Chordata</taxon>
        <taxon>Craniata</taxon>
        <taxon>Vertebrata</taxon>
        <taxon>Euteleostomi</taxon>
        <taxon>Actinopterygii</taxon>
        <taxon>Neopterygii</taxon>
        <taxon>Teleostei</taxon>
        <taxon>Neoteleostei</taxon>
        <taxon>Acanthomorphata</taxon>
        <taxon>Gobiaria</taxon>
        <taxon>Gobiiformes</taxon>
        <taxon>Gobioidei</taxon>
        <taxon>Gobiidae</taxon>
        <taxon>Gobiinae</taxon>
        <taxon>Knipowitschia</taxon>
    </lineage>
</organism>
<gene>
    <name evidence="2" type="ORF">KC01_LOCUS4334</name>
</gene>
<evidence type="ECO:0000256" key="1">
    <source>
        <dbReference type="SAM" id="MobiDB-lite"/>
    </source>
</evidence>
<proteinExistence type="predicted"/>
<dbReference type="EMBL" id="OZ035832">
    <property type="protein sequence ID" value="CAL1572293.1"/>
    <property type="molecule type" value="Genomic_DNA"/>
</dbReference>
<evidence type="ECO:0000313" key="3">
    <source>
        <dbReference type="Proteomes" id="UP001497482"/>
    </source>
</evidence>
<dbReference type="AlphaFoldDB" id="A0AAV2J440"/>
<feature type="region of interest" description="Disordered" evidence="1">
    <location>
        <begin position="178"/>
        <end position="231"/>
    </location>
</feature>
<feature type="compositionally biased region" description="Basic and acidic residues" evidence="1">
    <location>
        <begin position="185"/>
        <end position="198"/>
    </location>
</feature>